<sequence>MHEASVFVRRLSQKLRNIWWRRRMATLYSMDALVKRRTVTTASISFEGGLIHLKEGPRLVVVDCKERVIPHLPTDSLNSKSELNRTDRYFNCYYCWTLSYPIQYHYHIS</sequence>
<dbReference type="AlphaFoldDB" id="A0A9Q1CS05"/>
<name>A0A9Q1CS05_HOLLE</name>
<organism evidence="1 2">
    <name type="scientific">Holothuria leucospilota</name>
    <name type="common">Black long sea cucumber</name>
    <name type="synonym">Mertensiothuria leucospilota</name>
    <dbReference type="NCBI Taxonomy" id="206669"/>
    <lineage>
        <taxon>Eukaryota</taxon>
        <taxon>Metazoa</taxon>
        <taxon>Echinodermata</taxon>
        <taxon>Eleutherozoa</taxon>
        <taxon>Echinozoa</taxon>
        <taxon>Holothuroidea</taxon>
        <taxon>Aspidochirotacea</taxon>
        <taxon>Aspidochirotida</taxon>
        <taxon>Holothuriidae</taxon>
        <taxon>Holothuria</taxon>
    </lineage>
</organism>
<accession>A0A9Q1CS05</accession>
<comment type="caution">
    <text evidence="1">The sequence shown here is derived from an EMBL/GenBank/DDBJ whole genome shotgun (WGS) entry which is preliminary data.</text>
</comment>
<protein>
    <submittedName>
        <fullName evidence="1">Uncharacterized protein</fullName>
    </submittedName>
</protein>
<evidence type="ECO:0000313" key="1">
    <source>
        <dbReference type="EMBL" id="KAJ8049429.1"/>
    </source>
</evidence>
<dbReference type="EMBL" id="JAIZAY010000001">
    <property type="protein sequence ID" value="KAJ8049429.1"/>
    <property type="molecule type" value="Genomic_DNA"/>
</dbReference>
<gene>
    <name evidence="1" type="ORF">HOLleu_02175</name>
</gene>
<dbReference type="Proteomes" id="UP001152320">
    <property type="component" value="Chromosome 1"/>
</dbReference>
<evidence type="ECO:0000313" key="2">
    <source>
        <dbReference type="Proteomes" id="UP001152320"/>
    </source>
</evidence>
<keyword evidence="2" id="KW-1185">Reference proteome</keyword>
<reference evidence="1" key="1">
    <citation type="submission" date="2021-10" db="EMBL/GenBank/DDBJ databases">
        <title>Tropical sea cucumber genome reveals ecological adaptation and Cuvierian tubules defense mechanism.</title>
        <authorList>
            <person name="Chen T."/>
        </authorList>
    </citation>
    <scope>NUCLEOTIDE SEQUENCE</scope>
    <source>
        <strain evidence="1">Nanhai2018</strain>
        <tissue evidence="1">Muscle</tissue>
    </source>
</reference>
<proteinExistence type="predicted"/>